<name>A0A914I9Q2_GLORO</name>
<dbReference type="Proteomes" id="UP000887572">
    <property type="component" value="Unplaced"/>
</dbReference>
<reference evidence="2" key="1">
    <citation type="submission" date="2022-11" db="UniProtKB">
        <authorList>
            <consortium name="WormBaseParasite"/>
        </authorList>
    </citation>
    <scope>IDENTIFICATION</scope>
</reference>
<evidence type="ECO:0000313" key="1">
    <source>
        <dbReference type="Proteomes" id="UP000887572"/>
    </source>
</evidence>
<sequence>MNQSEEMRLLPARIAQLERQQTINSTTPSSVGGIEEQERLVGKTLEQMEEWKRITKLELENKAFAPNWNIKNC</sequence>
<evidence type="ECO:0000313" key="2">
    <source>
        <dbReference type="WBParaSite" id="Gr19_v10_g791.t1"/>
    </source>
</evidence>
<keyword evidence="1" id="KW-1185">Reference proteome</keyword>
<accession>A0A914I9Q2</accession>
<organism evidence="1 2">
    <name type="scientific">Globodera rostochiensis</name>
    <name type="common">Golden nematode worm</name>
    <name type="synonym">Heterodera rostochiensis</name>
    <dbReference type="NCBI Taxonomy" id="31243"/>
    <lineage>
        <taxon>Eukaryota</taxon>
        <taxon>Metazoa</taxon>
        <taxon>Ecdysozoa</taxon>
        <taxon>Nematoda</taxon>
        <taxon>Chromadorea</taxon>
        <taxon>Rhabditida</taxon>
        <taxon>Tylenchina</taxon>
        <taxon>Tylenchomorpha</taxon>
        <taxon>Tylenchoidea</taxon>
        <taxon>Heteroderidae</taxon>
        <taxon>Heteroderinae</taxon>
        <taxon>Globodera</taxon>
    </lineage>
</organism>
<proteinExistence type="predicted"/>
<protein>
    <submittedName>
        <fullName evidence="2">Uncharacterized protein</fullName>
    </submittedName>
</protein>
<dbReference type="WBParaSite" id="Gr19_v10_g791.t1">
    <property type="protein sequence ID" value="Gr19_v10_g791.t1"/>
    <property type="gene ID" value="Gr19_v10_g791"/>
</dbReference>
<dbReference type="AlphaFoldDB" id="A0A914I9Q2"/>